<comment type="caution">
    <text evidence="3">The sequence shown here is derived from an EMBL/GenBank/DDBJ whole genome shotgun (WGS) entry which is preliminary data.</text>
</comment>
<gene>
    <name evidence="2" type="ORF">OVA965_LOCUS14557</name>
    <name evidence="3" type="ORF">TMI583_LOCUS14563</name>
</gene>
<reference evidence="3" key="1">
    <citation type="submission" date="2021-02" db="EMBL/GenBank/DDBJ databases">
        <authorList>
            <person name="Nowell W R."/>
        </authorList>
    </citation>
    <scope>NUCLEOTIDE SEQUENCE</scope>
</reference>
<dbReference type="InterPro" id="IPR003395">
    <property type="entry name" value="RecF/RecN/SMC_N"/>
</dbReference>
<dbReference type="EMBL" id="CAJOBA010006353">
    <property type="protein sequence ID" value="CAF3770399.1"/>
    <property type="molecule type" value="Genomic_DNA"/>
</dbReference>
<dbReference type="Pfam" id="PF02463">
    <property type="entry name" value="SMC_N"/>
    <property type="match status" value="1"/>
</dbReference>
<evidence type="ECO:0000313" key="4">
    <source>
        <dbReference type="Proteomes" id="UP000682733"/>
    </source>
</evidence>
<name>A0A8S2ISP5_9BILA</name>
<accession>A0A8S2ISP5</accession>
<dbReference type="AlphaFoldDB" id="A0A8S2ISP5"/>
<sequence>TSVRFKLVNNQINVGSMINSVKHKKYTLTLPLELIAVDKKKAKDLINSMKVFHQILAQLKTAKEKNKLSKNLELKLMNDIEDWSDKYSNQFGLDRITPYVHVLGAHGLEFHQKYDDLTTYSLEGVEKSNDMLTANFFRATNRKNQYFKQMLRNKILAKLLLIDSLTRLQILNEWKQRPQTLVNIDDDASTDSEYNSDQDEIIHEQDESDSAQNDSKDAGGQEMEQIIPSKFHCIHRSIQTLSQKKLLIWLSKKGDNEDFDSDQVNSQSQSSSMFVDDFTGVGIKVSFNGKANEMRNMQQLSGVQKSLVALPLIFSIQKCDSASFYLFDKIDQALDPQY</sequence>
<evidence type="ECO:0000313" key="2">
    <source>
        <dbReference type="EMBL" id="CAF1000971.1"/>
    </source>
</evidence>
<evidence type="ECO:0000259" key="1">
    <source>
        <dbReference type="Pfam" id="PF02463"/>
    </source>
</evidence>
<dbReference type="SUPFAM" id="SSF52540">
    <property type="entry name" value="P-loop containing nucleoside triphosphate hydrolases"/>
    <property type="match status" value="1"/>
</dbReference>
<evidence type="ECO:0000313" key="3">
    <source>
        <dbReference type="EMBL" id="CAF3770399.1"/>
    </source>
</evidence>
<dbReference type="EMBL" id="CAJNOK010006344">
    <property type="protein sequence ID" value="CAF1000971.1"/>
    <property type="molecule type" value="Genomic_DNA"/>
</dbReference>
<organism evidence="3 4">
    <name type="scientific">Didymodactylos carnosus</name>
    <dbReference type="NCBI Taxonomy" id="1234261"/>
    <lineage>
        <taxon>Eukaryota</taxon>
        <taxon>Metazoa</taxon>
        <taxon>Spiralia</taxon>
        <taxon>Gnathifera</taxon>
        <taxon>Rotifera</taxon>
        <taxon>Eurotatoria</taxon>
        <taxon>Bdelloidea</taxon>
        <taxon>Philodinida</taxon>
        <taxon>Philodinidae</taxon>
        <taxon>Didymodactylos</taxon>
    </lineage>
</organism>
<dbReference type="Proteomes" id="UP000677228">
    <property type="component" value="Unassembled WGS sequence"/>
</dbReference>
<feature type="domain" description="RecF/RecN/SMC N-terminal" evidence="1">
    <location>
        <begin position="116"/>
        <end position="337"/>
    </location>
</feature>
<feature type="non-terminal residue" evidence="3">
    <location>
        <position position="1"/>
    </location>
</feature>
<proteinExistence type="predicted"/>
<dbReference type="InterPro" id="IPR027417">
    <property type="entry name" value="P-loop_NTPase"/>
</dbReference>
<dbReference type="PANTHER" id="PTHR43977">
    <property type="entry name" value="STRUCTURAL MAINTENANCE OF CHROMOSOMES PROTEIN 3"/>
    <property type="match status" value="1"/>
</dbReference>
<dbReference type="Gene3D" id="3.40.50.300">
    <property type="entry name" value="P-loop containing nucleotide triphosphate hydrolases"/>
    <property type="match status" value="1"/>
</dbReference>
<protein>
    <recommendedName>
        <fullName evidence="1">RecF/RecN/SMC N-terminal domain-containing protein</fullName>
    </recommendedName>
</protein>
<dbReference type="Proteomes" id="UP000682733">
    <property type="component" value="Unassembled WGS sequence"/>
</dbReference>